<dbReference type="RefSeq" id="WP_343839759.1">
    <property type="nucleotide sequence ID" value="NZ_BAAADO010000003.1"/>
</dbReference>
<reference evidence="1 2" key="1">
    <citation type="journal article" date="2019" name="Int. J. Syst. Evol. Microbiol.">
        <title>The Global Catalogue of Microorganisms (GCM) 10K type strain sequencing project: providing services to taxonomists for standard genome sequencing and annotation.</title>
        <authorList>
            <consortium name="The Broad Institute Genomics Platform"/>
            <consortium name="The Broad Institute Genome Sequencing Center for Infectious Disease"/>
            <person name="Wu L."/>
            <person name="Ma J."/>
        </authorList>
    </citation>
    <scope>NUCLEOTIDE SEQUENCE [LARGE SCALE GENOMIC DNA]</scope>
    <source>
        <strain evidence="1 2">JCM 12389</strain>
    </source>
</reference>
<protein>
    <submittedName>
        <fullName evidence="1">Uncharacterized protein</fullName>
    </submittedName>
</protein>
<evidence type="ECO:0000313" key="1">
    <source>
        <dbReference type="EMBL" id="GAA0491448.1"/>
    </source>
</evidence>
<sequence length="174" mass="20024">MNRVGELRKIRSDKKQDIKPHIPFSLYDLIDRLSYITRKPIKDIGELLCIKGLDSSFVLDSLSLYFTRDYSSQGTIYIAQSDDSSRRIKIKAKKRRISLRFNPHDHNRLINLSHALGLTVASTTSLLLIYAATDIHIIQNIVQSEGHLGNNRVKEARYVLKKAKKGVWKYEATR</sequence>
<name>A0ABN1B6Z5_9BACI</name>
<organism evidence="1 2">
    <name type="scientific">Salinibacillus aidingensis</name>
    <dbReference type="NCBI Taxonomy" id="237684"/>
    <lineage>
        <taxon>Bacteria</taxon>
        <taxon>Bacillati</taxon>
        <taxon>Bacillota</taxon>
        <taxon>Bacilli</taxon>
        <taxon>Bacillales</taxon>
        <taxon>Bacillaceae</taxon>
        <taxon>Salinibacillus</taxon>
    </lineage>
</organism>
<gene>
    <name evidence="1" type="ORF">GCM10008986_16960</name>
</gene>
<dbReference type="Proteomes" id="UP001500880">
    <property type="component" value="Unassembled WGS sequence"/>
</dbReference>
<dbReference type="EMBL" id="BAAADO010000003">
    <property type="protein sequence ID" value="GAA0491448.1"/>
    <property type="molecule type" value="Genomic_DNA"/>
</dbReference>
<proteinExistence type="predicted"/>
<accession>A0ABN1B6Z5</accession>
<evidence type="ECO:0000313" key="2">
    <source>
        <dbReference type="Proteomes" id="UP001500880"/>
    </source>
</evidence>
<comment type="caution">
    <text evidence="1">The sequence shown here is derived from an EMBL/GenBank/DDBJ whole genome shotgun (WGS) entry which is preliminary data.</text>
</comment>
<keyword evidence="2" id="KW-1185">Reference proteome</keyword>